<protein>
    <submittedName>
        <fullName evidence="1">Uncharacterized protein</fullName>
    </submittedName>
</protein>
<reference evidence="1 2" key="1">
    <citation type="journal article" date="2012" name="PLoS Pathog.">
        <title>Diverse lifestyles and strategies of plant pathogenesis encoded in the genomes of eighteen Dothideomycetes fungi.</title>
        <authorList>
            <person name="Ohm R.A."/>
            <person name="Feau N."/>
            <person name="Henrissat B."/>
            <person name="Schoch C.L."/>
            <person name="Horwitz B.A."/>
            <person name="Barry K.W."/>
            <person name="Condon B.J."/>
            <person name="Copeland A.C."/>
            <person name="Dhillon B."/>
            <person name="Glaser F."/>
            <person name="Hesse C.N."/>
            <person name="Kosti I."/>
            <person name="LaButti K."/>
            <person name="Lindquist E.A."/>
            <person name="Lucas S."/>
            <person name="Salamov A.A."/>
            <person name="Bradshaw R.E."/>
            <person name="Ciuffetti L."/>
            <person name="Hamelin R.C."/>
            <person name="Kema G.H.J."/>
            <person name="Lawrence C."/>
            <person name="Scott J.A."/>
            <person name="Spatafora J.W."/>
            <person name="Turgeon B.G."/>
            <person name="de Wit P.J.G.M."/>
            <person name="Zhong S."/>
            <person name="Goodwin S.B."/>
            <person name="Grigoriev I.V."/>
        </authorList>
    </citation>
    <scope>NUCLEOTIDE SEQUENCE [LARGE SCALE GENOMIC DNA]</scope>
    <source>
        <strain evidence="1 2">UAMH 10762</strain>
    </source>
</reference>
<dbReference type="AlphaFoldDB" id="M2MRH5"/>
<dbReference type="KEGG" id="bcom:BAUCODRAFT_336808"/>
<gene>
    <name evidence="1" type="ORF">BAUCODRAFT_336808</name>
</gene>
<name>M2MRH5_BAUPA</name>
<evidence type="ECO:0000313" key="1">
    <source>
        <dbReference type="EMBL" id="EMC99436.1"/>
    </source>
</evidence>
<dbReference type="HOGENOM" id="CLU_2903844_0_0_1"/>
<organism evidence="1 2">
    <name type="scientific">Baudoinia panamericana (strain UAMH 10762)</name>
    <name type="common">Angels' share fungus</name>
    <name type="synonym">Baudoinia compniacensis (strain UAMH 10762)</name>
    <dbReference type="NCBI Taxonomy" id="717646"/>
    <lineage>
        <taxon>Eukaryota</taxon>
        <taxon>Fungi</taxon>
        <taxon>Dikarya</taxon>
        <taxon>Ascomycota</taxon>
        <taxon>Pezizomycotina</taxon>
        <taxon>Dothideomycetes</taxon>
        <taxon>Dothideomycetidae</taxon>
        <taxon>Mycosphaerellales</taxon>
        <taxon>Teratosphaeriaceae</taxon>
        <taxon>Baudoinia</taxon>
    </lineage>
</organism>
<dbReference type="GeneID" id="19112204"/>
<keyword evidence="2" id="KW-1185">Reference proteome</keyword>
<dbReference type="Proteomes" id="UP000011761">
    <property type="component" value="Unassembled WGS sequence"/>
</dbReference>
<accession>M2MRH5</accession>
<sequence length="62" mass="6653">MGPTESGSKYNNLPTFVIHYGGMMKRLRSSSSERVAPTPCEQRLHAVANNGLTGVVPLLPLA</sequence>
<dbReference type="EMBL" id="KB445551">
    <property type="protein sequence ID" value="EMC99436.1"/>
    <property type="molecule type" value="Genomic_DNA"/>
</dbReference>
<evidence type="ECO:0000313" key="2">
    <source>
        <dbReference type="Proteomes" id="UP000011761"/>
    </source>
</evidence>
<dbReference type="RefSeq" id="XP_007673161.1">
    <property type="nucleotide sequence ID" value="XM_007674971.1"/>
</dbReference>
<proteinExistence type="predicted"/>